<proteinExistence type="predicted"/>
<dbReference type="Proteomes" id="UP001205185">
    <property type="component" value="Unassembled WGS sequence"/>
</dbReference>
<evidence type="ECO:0000313" key="1">
    <source>
        <dbReference type="EMBL" id="MCP2272487.1"/>
    </source>
</evidence>
<sequence length="301" mass="31048">MSDHDRDLLWAAAFGPEPGAHPLRVGPGWERSWLAAVTLGGQGRYAAAAARLWPVISAADPVLAALAAATLAAHRRQLGGHAIARDLDALGLRRLTEAGLTTGKRSPAWAGDDHRPPGTGAAAARSDVLLGLAADAIGLGRPDEARTLLGIESASADGGWRAEIKRGWVAAEVELVSGRPAAALAPAQAASAAAARSPSLRLRAKSNLVLGATLAAAGDHRGALPAIKDCLRAAITHGLEPLRWPCRIVLAGLEPERAAQHRREAVIALDCVLRHADPAGRAAAVASPWVPTSGFELGPNR</sequence>
<reference evidence="1 2" key="1">
    <citation type="submission" date="2022-06" db="EMBL/GenBank/DDBJ databases">
        <title>Genomic Encyclopedia of Archaeal and Bacterial Type Strains, Phase II (KMG-II): from individual species to whole genera.</title>
        <authorList>
            <person name="Goeker M."/>
        </authorList>
    </citation>
    <scope>NUCLEOTIDE SEQUENCE [LARGE SCALE GENOMIC DNA]</scope>
    <source>
        <strain evidence="1 2">DSM 44255</strain>
    </source>
</reference>
<organism evidence="1 2">
    <name type="scientific">Actinokineospora diospyrosa</name>
    <dbReference type="NCBI Taxonomy" id="103728"/>
    <lineage>
        <taxon>Bacteria</taxon>
        <taxon>Bacillati</taxon>
        <taxon>Actinomycetota</taxon>
        <taxon>Actinomycetes</taxon>
        <taxon>Pseudonocardiales</taxon>
        <taxon>Pseudonocardiaceae</taxon>
        <taxon>Actinokineospora</taxon>
    </lineage>
</organism>
<protein>
    <submittedName>
        <fullName evidence="1">Uncharacterized protein</fullName>
    </submittedName>
</protein>
<keyword evidence="2" id="KW-1185">Reference proteome</keyword>
<accession>A0ABT1IIL0</accession>
<name>A0ABT1IIL0_9PSEU</name>
<dbReference type="EMBL" id="JAMTCO010000012">
    <property type="protein sequence ID" value="MCP2272487.1"/>
    <property type="molecule type" value="Genomic_DNA"/>
</dbReference>
<evidence type="ECO:0000313" key="2">
    <source>
        <dbReference type="Proteomes" id="UP001205185"/>
    </source>
</evidence>
<comment type="caution">
    <text evidence="1">The sequence shown here is derived from an EMBL/GenBank/DDBJ whole genome shotgun (WGS) entry which is preliminary data.</text>
</comment>
<gene>
    <name evidence="1" type="ORF">LV75_005013</name>
</gene>